<evidence type="ECO:0000313" key="2">
    <source>
        <dbReference type="EMBL" id="MFD1831353.1"/>
    </source>
</evidence>
<evidence type="ECO:0000313" key="3">
    <source>
        <dbReference type="Proteomes" id="UP001597365"/>
    </source>
</evidence>
<comment type="caution">
    <text evidence="2">The sequence shown here is derived from an EMBL/GenBank/DDBJ whole genome shotgun (WGS) entry which is preliminary data.</text>
</comment>
<dbReference type="EC" id="2.1.1.-" evidence="2"/>
<dbReference type="InterPro" id="IPR029063">
    <property type="entry name" value="SAM-dependent_MTases_sf"/>
</dbReference>
<evidence type="ECO:0000256" key="1">
    <source>
        <dbReference type="SAM" id="MobiDB-lite"/>
    </source>
</evidence>
<dbReference type="Pfam" id="PF04672">
    <property type="entry name" value="Methyltransf_19"/>
    <property type="match status" value="1"/>
</dbReference>
<dbReference type="GO" id="GO:0032259">
    <property type="term" value="P:methylation"/>
    <property type="evidence" value="ECO:0007669"/>
    <property type="project" value="UniProtKB-KW"/>
</dbReference>
<feature type="region of interest" description="Disordered" evidence="1">
    <location>
        <begin position="1"/>
        <end position="74"/>
    </location>
</feature>
<keyword evidence="2" id="KW-0489">Methyltransferase</keyword>
<dbReference type="Proteomes" id="UP001597365">
    <property type="component" value="Unassembled WGS sequence"/>
</dbReference>
<dbReference type="EMBL" id="JBHUFU010000009">
    <property type="protein sequence ID" value="MFD1831353.1"/>
    <property type="molecule type" value="Genomic_DNA"/>
</dbReference>
<reference evidence="3" key="1">
    <citation type="journal article" date="2019" name="Int. J. Syst. Evol. Microbiol.">
        <title>The Global Catalogue of Microorganisms (GCM) 10K type strain sequencing project: providing services to taxonomists for standard genome sequencing and annotation.</title>
        <authorList>
            <consortium name="The Broad Institute Genomics Platform"/>
            <consortium name="The Broad Institute Genome Sequencing Center for Infectious Disease"/>
            <person name="Wu L."/>
            <person name="Ma J."/>
        </authorList>
    </citation>
    <scope>NUCLEOTIDE SEQUENCE [LARGE SCALE GENOMIC DNA]</scope>
    <source>
        <strain evidence="3">CGMCC 4.7455</strain>
    </source>
</reference>
<protein>
    <submittedName>
        <fullName evidence="2">SAM-dependent methyltransferase</fullName>
        <ecNumber evidence="2">2.1.1.-</ecNumber>
    </submittedName>
</protein>
<dbReference type="GO" id="GO:0008168">
    <property type="term" value="F:methyltransferase activity"/>
    <property type="evidence" value="ECO:0007669"/>
    <property type="project" value="UniProtKB-KW"/>
</dbReference>
<sequence>MDRAAHGRTGADLRGTDAERHPGDRRPSRAGLPAVHGSRDRIARLFAGPEPVEPGVVPPHRRRPGEPEDALPADADVLLYAGVARKP</sequence>
<accession>A0ABW4PM92</accession>
<keyword evidence="3" id="KW-1185">Reference proteome</keyword>
<name>A0ABW4PM92_9ACTN</name>
<gene>
    <name evidence="2" type="ORF">ACFSJS_17045</name>
</gene>
<dbReference type="InterPro" id="IPR006764">
    <property type="entry name" value="SAM_dep_MeTrfase_SAV2177_type"/>
</dbReference>
<proteinExistence type="predicted"/>
<keyword evidence="2" id="KW-0808">Transferase</keyword>
<feature type="compositionally biased region" description="Basic and acidic residues" evidence="1">
    <location>
        <begin position="1"/>
        <end position="27"/>
    </location>
</feature>
<dbReference type="Gene3D" id="3.40.50.150">
    <property type="entry name" value="Vaccinia Virus protein VP39"/>
    <property type="match status" value="1"/>
</dbReference>
<dbReference type="RefSeq" id="WP_380901183.1">
    <property type="nucleotide sequence ID" value="NZ_JBHUFU010000009.1"/>
</dbReference>
<organism evidence="2 3">
    <name type="scientific">Streptomyces desertarenae</name>
    <dbReference type="NCBI Taxonomy" id="2666184"/>
    <lineage>
        <taxon>Bacteria</taxon>
        <taxon>Bacillati</taxon>
        <taxon>Actinomycetota</taxon>
        <taxon>Actinomycetes</taxon>
        <taxon>Kitasatosporales</taxon>
        <taxon>Streptomycetaceae</taxon>
        <taxon>Streptomyces</taxon>
    </lineage>
</organism>